<proteinExistence type="predicted"/>
<keyword evidence="2 6" id="KW-0812">Transmembrane</keyword>
<feature type="transmembrane region" description="Helical" evidence="6">
    <location>
        <begin position="218"/>
        <end position="235"/>
    </location>
</feature>
<dbReference type="PANTHER" id="PTHR21041:SF2">
    <property type="entry name" value="DENDRITIC CELL-SPECIFIC TRANSMEMBRANE PROTEIN"/>
    <property type="match status" value="1"/>
</dbReference>
<dbReference type="GO" id="GO:0016020">
    <property type="term" value="C:membrane"/>
    <property type="evidence" value="ECO:0007669"/>
    <property type="project" value="UniProtKB-SubCell"/>
</dbReference>
<dbReference type="OMA" id="LISCTMK"/>
<reference evidence="8" key="3">
    <citation type="submission" date="2025-09" db="UniProtKB">
        <authorList>
            <consortium name="Ensembl"/>
        </authorList>
    </citation>
    <scope>IDENTIFICATION</scope>
</reference>
<evidence type="ECO:0000256" key="3">
    <source>
        <dbReference type="ARBA" id="ARBA00022989"/>
    </source>
</evidence>
<evidence type="ECO:0000256" key="2">
    <source>
        <dbReference type="ARBA" id="ARBA00022692"/>
    </source>
</evidence>
<keyword evidence="9" id="KW-1185">Reference proteome</keyword>
<keyword evidence="3 6" id="KW-1133">Transmembrane helix</keyword>
<reference evidence="8 9" key="1">
    <citation type="submission" date="2020-10" db="EMBL/GenBank/DDBJ databases">
        <title>Pygocentrus nattereri (red-bellied piranha) genome, fPygNat1, primary haplotype.</title>
        <authorList>
            <person name="Myers G."/>
            <person name="Meyer A."/>
            <person name="Karagic N."/>
            <person name="Pippel M."/>
            <person name="Winkler S."/>
            <person name="Tracey A."/>
            <person name="Wood J."/>
            <person name="Formenti G."/>
            <person name="Howe K."/>
            <person name="Fedrigo O."/>
            <person name="Jarvis E.D."/>
        </authorList>
    </citation>
    <scope>NUCLEOTIDE SEQUENCE [LARGE SCALE GENOMIC DNA]</scope>
</reference>
<feature type="coiled-coil region" evidence="5">
    <location>
        <begin position="183"/>
        <end position="210"/>
    </location>
</feature>
<name>A0A3B4C0X4_PYGNA</name>
<accession>A0A3B4C0X4</accession>
<dbReference type="GeneTree" id="ENSGT00940000153269"/>
<feature type="transmembrane region" description="Helical" evidence="6">
    <location>
        <begin position="279"/>
        <end position="300"/>
    </location>
</feature>
<feature type="domain" description="Dendritic cell-specific transmembrane protein-like" evidence="7">
    <location>
        <begin position="244"/>
        <end position="427"/>
    </location>
</feature>
<evidence type="ECO:0000313" key="8">
    <source>
        <dbReference type="Ensembl" id="ENSPNAP00000004565.1"/>
    </source>
</evidence>
<evidence type="ECO:0000256" key="4">
    <source>
        <dbReference type="ARBA" id="ARBA00023136"/>
    </source>
</evidence>
<dbReference type="InterPro" id="IPR012858">
    <property type="entry name" value="DC_STAMP-like"/>
</dbReference>
<protein>
    <recommendedName>
        <fullName evidence="7">Dendritic cell-specific transmembrane protein-like domain-containing protein</fullName>
    </recommendedName>
</protein>
<feature type="transmembrane region" description="Helical" evidence="6">
    <location>
        <begin position="306"/>
        <end position="326"/>
    </location>
</feature>
<evidence type="ECO:0000256" key="5">
    <source>
        <dbReference type="SAM" id="Coils"/>
    </source>
</evidence>
<keyword evidence="5" id="KW-0175">Coiled coil</keyword>
<evidence type="ECO:0000256" key="6">
    <source>
        <dbReference type="SAM" id="Phobius"/>
    </source>
</evidence>
<dbReference type="PANTHER" id="PTHR21041">
    <property type="entry name" value="DENDRITIC CELL-SPECIFIC TRANSMEMBRANE PROTEIN"/>
    <property type="match status" value="1"/>
</dbReference>
<dbReference type="STRING" id="42514.ENSPNAP00000004565"/>
<feature type="transmembrane region" description="Helical" evidence="6">
    <location>
        <begin position="102"/>
        <end position="123"/>
    </location>
</feature>
<feature type="transmembrane region" description="Helical" evidence="6">
    <location>
        <begin position="32"/>
        <end position="55"/>
    </location>
</feature>
<sequence length="470" mass="54099">MSNRFKQRLVRSWTTVVMLYTSGQRDGWRLTLLHAFTCLFISLALSSLLFLSLYAGNVDLMVTKLTAASFSFLLSAGLFFSKRLRCFMLLILISCTMKQCRSALLIMGTTIIYSTIIFNTLFIKLPLFLIVCNLRKKKELLDISPIDNYIRMIKWVRDHLKMFSNYGLAKFEASLDVWHTVESEEVRRKLEQAEAELKRKADEVEAVFNAVMSVGKKVAPALTTILLIALIVRFLKKYTGQKKYKNVFITRRFVEYDQRQKALGKPHVLPLTQDEERRYIFIPSAKLSLTECLPLALFFVPVGFYILGWFFLLGLDGLLYCIILIISDKLKDVCSLVCMYVGVSLHGWVKGRGLISQTDFSFSVTLFERECYPEPTLLLSQSVVPLCSVIAVLLILGLMAAKMLQFKLLASEHFFTENADKRVKHLHKKILSKRSRDGFMPLEQDQFQSLKKNFWFPILDFCSGKNSQHR</sequence>
<feature type="transmembrane region" description="Helical" evidence="6">
    <location>
        <begin position="333"/>
        <end position="349"/>
    </location>
</feature>
<dbReference type="InterPro" id="IPR051856">
    <property type="entry name" value="CSR-E3_Ligase_Protein"/>
</dbReference>
<feature type="transmembrane region" description="Helical" evidence="6">
    <location>
        <begin position="382"/>
        <end position="401"/>
    </location>
</feature>
<dbReference type="AlphaFoldDB" id="A0A3B4C0X4"/>
<reference evidence="8" key="2">
    <citation type="submission" date="2025-08" db="UniProtKB">
        <authorList>
            <consortium name="Ensembl"/>
        </authorList>
    </citation>
    <scope>IDENTIFICATION</scope>
</reference>
<feature type="transmembrane region" description="Helical" evidence="6">
    <location>
        <begin position="61"/>
        <end position="81"/>
    </location>
</feature>
<evidence type="ECO:0000313" key="9">
    <source>
        <dbReference type="Proteomes" id="UP001501920"/>
    </source>
</evidence>
<gene>
    <name evidence="8" type="primary">DCSTAMP</name>
</gene>
<organism evidence="8 9">
    <name type="scientific">Pygocentrus nattereri</name>
    <name type="common">Red-bellied piranha</name>
    <dbReference type="NCBI Taxonomy" id="42514"/>
    <lineage>
        <taxon>Eukaryota</taxon>
        <taxon>Metazoa</taxon>
        <taxon>Chordata</taxon>
        <taxon>Craniata</taxon>
        <taxon>Vertebrata</taxon>
        <taxon>Euteleostomi</taxon>
        <taxon>Actinopterygii</taxon>
        <taxon>Neopterygii</taxon>
        <taxon>Teleostei</taxon>
        <taxon>Ostariophysi</taxon>
        <taxon>Characiformes</taxon>
        <taxon>Characoidei</taxon>
        <taxon>Pygocentrus</taxon>
    </lineage>
</organism>
<keyword evidence="4 6" id="KW-0472">Membrane</keyword>
<evidence type="ECO:0000259" key="7">
    <source>
        <dbReference type="Pfam" id="PF07782"/>
    </source>
</evidence>
<comment type="subcellular location">
    <subcellularLocation>
        <location evidence="1">Membrane</location>
        <topology evidence="1">Multi-pass membrane protein</topology>
    </subcellularLocation>
</comment>
<evidence type="ECO:0000256" key="1">
    <source>
        <dbReference type="ARBA" id="ARBA00004141"/>
    </source>
</evidence>
<dbReference type="Pfam" id="PF07782">
    <property type="entry name" value="DC_STAMP"/>
    <property type="match status" value="1"/>
</dbReference>
<dbReference type="Ensembl" id="ENSPNAT00000006788.2">
    <property type="protein sequence ID" value="ENSPNAP00000004565.1"/>
    <property type="gene ID" value="ENSPNAG00000011019.2"/>
</dbReference>
<dbReference type="Proteomes" id="UP001501920">
    <property type="component" value="Chromosome 27"/>
</dbReference>